<comment type="caution">
    <text evidence="1">The sequence shown here is derived from an EMBL/GenBank/DDBJ whole genome shotgun (WGS) entry which is preliminary data.</text>
</comment>
<keyword evidence="2" id="KW-1185">Reference proteome</keyword>
<evidence type="ECO:0000313" key="2">
    <source>
        <dbReference type="Proteomes" id="UP000827872"/>
    </source>
</evidence>
<protein>
    <submittedName>
        <fullName evidence="1">Uncharacterized protein</fullName>
    </submittedName>
</protein>
<gene>
    <name evidence="1" type="ORF">K3G42_016828</name>
</gene>
<dbReference type="Proteomes" id="UP000827872">
    <property type="component" value="Linkage Group LG11"/>
</dbReference>
<sequence length="1352" mass="150197">MSIARPPRRLLSFWMALVFLKGAVCQPECQPGGHQILHSPYRSVAFDSSRLQQSAIQDLICDHSLTTGWYRFVIFDKPAKMPTKCVEVNHCGTQAPVWLSLGESESMPQSCEIKHLTACATWRFFFSTAEDCCLFRIPVSVRNCGDFFVYLLQPTQGCMGYCAEVISDAKPHNYQSGDPGTQTICNGKFPSPQLLLPSLPPSSIPEIVAELVEDSVFLRCIFEVPTTNTSVGFVVAWSRLSPEGIKEELRQETTVQTFSVLELDGINLRLGDRIYCSSSSFFLEKPEIQSPLAESKEFFAGIKLHPEAFTVSEDGKQYRLTAESNIPIPCRKAGQLENDCKISLKLSMLEEGNDQRIVNLVLSSCLVDLFQQPCHNKTCSQATVYFAAVSDFIQDGDTVTRIVVDPIISDSFLWNNYMPDSIQVTVKDLPTAYCYSFTDPHIITFDGRAYDNFKTGTFVLYRSNSRDFEVHVRQWDCGSLYYPASCNCGFVAREGADIIAFDMCRGQLHDSHPHLSVKSRDSADSYVRITESYQGRKVTISFSSGAFIRADVSEWGMSLTLRASSSDYKHTLGLCGTFDGNSENDYHDVDGTKLIGGADAYLTFIDKWRIAPGESLFDKTPSPLTSAKKTLFCSCSADGGGTDEPVNKLKSFSEAGFALSCKRTEQHAWLPSLIPGLDVTAEYISSVDPVRGLSKRASVLEEDSSLFSREVQLLNQTVLLTASPKYGSTFPNLKNGIRTDKKDIRFSMAYNYTNMYQQRHRRLPVRNRQKRQHDYEYYPVFPSQSLSQADLDGFSYFFPEDHTADTYQEPLSSWPTPSGLTESDALGLCQEMVANSSLGRACQTLLGYYIENVVSMCVKDLQLKDDLNWAKAALALLENECEKRVWEEMNYSPKENEGFIEDLLLALKCPNLCSNKGYCVEWGCACFEGFTSYDCSMLSDQVPEIIELDNEGLCDIRQYDCTTVRAFGHGFRESPGLRCEINKLQYSDNEWVLGVSEFISGVFHNTRTVDCHLSAEGQYFDTMDQVDDKPVARWQIKEKTCTIDGVCYGEGDTNPLSPCLLCRPEMSKLTWSISENNQPPVIHNLQGRLQTFYGENFMYQFMATDPEGSAIAFSLNSGPPGASLSPAGLLMWKALSNSTQKFTFTVTDDCNAETRGTIEVTVKPCDCLSGGSCVTNVNSPPGSGKYICVCLPGFEGDLCQVNIDDCASSPCGLGRCLDGINSFRCECPPGLQGELFYVLNLRGNCPVSCMILGFSYCDIYLGRHCHGDIDECKSRPCFPGVACFNTADSYYCGPCPEGLFGDGKECHVDIKSTTEAPPDPLTPEDVYSKEGGRIDQEYAVTGTPTDENVSGK</sequence>
<reference evidence="1" key="1">
    <citation type="submission" date="2021-08" db="EMBL/GenBank/DDBJ databases">
        <title>The first chromosome-level gecko genome reveals the dynamic sex chromosomes of Neotropical dwarf geckos (Sphaerodactylidae: Sphaerodactylus).</title>
        <authorList>
            <person name="Pinto B.J."/>
            <person name="Keating S.E."/>
            <person name="Gamble T."/>
        </authorList>
    </citation>
    <scope>NUCLEOTIDE SEQUENCE</scope>
    <source>
        <strain evidence="1">TG3544</strain>
    </source>
</reference>
<name>A0ACB8FVB6_9SAUR</name>
<accession>A0ACB8FVB6</accession>
<evidence type="ECO:0000313" key="1">
    <source>
        <dbReference type="EMBL" id="KAH8010971.1"/>
    </source>
</evidence>
<proteinExistence type="predicted"/>
<dbReference type="EMBL" id="CM037624">
    <property type="protein sequence ID" value="KAH8010971.1"/>
    <property type="molecule type" value="Genomic_DNA"/>
</dbReference>
<organism evidence="1 2">
    <name type="scientific">Sphaerodactylus townsendi</name>
    <dbReference type="NCBI Taxonomy" id="933632"/>
    <lineage>
        <taxon>Eukaryota</taxon>
        <taxon>Metazoa</taxon>
        <taxon>Chordata</taxon>
        <taxon>Craniata</taxon>
        <taxon>Vertebrata</taxon>
        <taxon>Euteleostomi</taxon>
        <taxon>Lepidosauria</taxon>
        <taxon>Squamata</taxon>
        <taxon>Bifurcata</taxon>
        <taxon>Gekkota</taxon>
        <taxon>Sphaerodactylidae</taxon>
        <taxon>Sphaerodactylus</taxon>
    </lineage>
</organism>